<name>A0A1R3GL43_9ROSI</name>
<dbReference type="AlphaFoldDB" id="A0A1R3GL43"/>
<protein>
    <submittedName>
        <fullName evidence="2">Uncharacterized protein</fullName>
    </submittedName>
</protein>
<dbReference type="Proteomes" id="UP000187203">
    <property type="component" value="Unassembled WGS sequence"/>
</dbReference>
<evidence type="ECO:0000256" key="1">
    <source>
        <dbReference type="SAM" id="Phobius"/>
    </source>
</evidence>
<keyword evidence="1" id="KW-1133">Transmembrane helix</keyword>
<evidence type="ECO:0000313" key="3">
    <source>
        <dbReference type="Proteomes" id="UP000187203"/>
    </source>
</evidence>
<keyword evidence="1" id="KW-0472">Membrane</keyword>
<keyword evidence="1" id="KW-0812">Transmembrane</keyword>
<dbReference type="EMBL" id="AWUE01022366">
    <property type="protein sequence ID" value="OMO58781.1"/>
    <property type="molecule type" value="Genomic_DNA"/>
</dbReference>
<sequence>MVRVRSPFDKNDTFGDLFPYQSSLLYSFFIPAKNFAFILLSGFVLCEFCLLCIGKEMLSWWPSTGEHIPYLTMNFIQALP</sequence>
<keyword evidence="3" id="KW-1185">Reference proteome</keyword>
<gene>
    <name evidence="2" type="ORF">COLO4_34383</name>
</gene>
<evidence type="ECO:0000313" key="2">
    <source>
        <dbReference type="EMBL" id="OMO58781.1"/>
    </source>
</evidence>
<accession>A0A1R3GL43</accession>
<reference evidence="3" key="1">
    <citation type="submission" date="2013-09" db="EMBL/GenBank/DDBJ databases">
        <title>Corchorus olitorius genome sequencing.</title>
        <authorList>
            <person name="Alam M."/>
            <person name="Haque M.S."/>
            <person name="Islam M.S."/>
            <person name="Emdad E.M."/>
            <person name="Islam M.M."/>
            <person name="Ahmed B."/>
            <person name="Halim A."/>
            <person name="Hossen Q.M.M."/>
            <person name="Hossain M.Z."/>
            <person name="Ahmed R."/>
            <person name="Khan M.M."/>
            <person name="Islam R."/>
            <person name="Rashid M.M."/>
            <person name="Khan S.A."/>
            <person name="Rahman M.S."/>
            <person name="Alam M."/>
            <person name="Yahiya A.S."/>
            <person name="Khan M.S."/>
            <person name="Azam M.S."/>
            <person name="Haque T."/>
            <person name="Lashkar M.Z.H."/>
            <person name="Akhand A.I."/>
            <person name="Morshed G."/>
            <person name="Roy S."/>
            <person name="Uddin K.S."/>
            <person name="Rabeya T."/>
            <person name="Hossain A.S."/>
            <person name="Chowdhury A."/>
            <person name="Snigdha A.R."/>
            <person name="Mortoza M.S."/>
            <person name="Matin S.A."/>
            <person name="Hoque S.M.E."/>
            <person name="Islam M.K."/>
            <person name="Roy D.K."/>
            <person name="Haider R."/>
            <person name="Moosa M.M."/>
            <person name="Elias S.M."/>
            <person name="Hasan A.M."/>
            <person name="Jahan S."/>
            <person name="Shafiuddin M."/>
            <person name="Mahmood N."/>
            <person name="Shommy N.S."/>
        </authorList>
    </citation>
    <scope>NUCLEOTIDE SEQUENCE [LARGE SCALE GENOMIC DNA]</scope>
    <source>
        <strain evidence="3">cv. O-4</strain>
    </source>
</reference>
<comment type="caution">
    <text evidence="2">The sequence shown here is derived from an EMBL/GenBank/DDBJ whole genome shotgun (WGS) entry which is preliminary data.</text>
</comment>
<organism evidence="2 3">
    <name type="scientific">Corchorus olitorius</name>
    <dbReference type="NCBI Taxonomy" id="93759"/>
    <lineage>
        <taxon>Eukaryota</taxon>
        <taxon>Viridiplantae</taxon>
        <taxon>Streptophyta</taxon>
        <taxon>Embryophyta</taxon>
        <taxon>Tracheophyta</taxon>
        <taxon>Spermatophyta</taxon>
        <taxon>Magnoliopsida</taxon>
        <taxon>eudicotyledons</taxon>
        <taxon>Gunneridae</taxon>
        <taxon>Pentapetalae</taxon>
        <taxon>rosids</taxon>
        <taxon>malvids</taxon>
        <taxon>Malvales</taxon>
        <taxon>Malvaceae</taxon>
        <taxon>Grewioideae</taxon>
        <taxon>Apeibeae</taxon>
        <taxon>Corchorus</taxon>
    </lineage>
</organism>
<feature type="transmembrane region" description="Helical" evidence="1">
    <location>
        <begin position="35"/>
        <end position="53"/>
    </location>
</feature>
<proteinExistence type="predicted"/>